<evidence type="ECO:0000313" key="2">
    <source>
        <dbReference type="Proteomes" id="UP000651271"/>
    </source>
</evidence>
<dbReference type="EMBL" id="JACOIJ010000013">
    <property type="protein sequence ID" value="MBD1429601.1"/>
    <property type="molecule type" value="Genomic_DNA"/>
</dbReference>
<comment type="caution">
    <text evidence="1">The sequence shown here is derived from an EMBL/GenBank/DDBJ whole genome shotgun (WGS) entry which is preliminary data.</text>
</comment>
<dbReference type="Proteomes" id="UP000651271">
    <property type="component" value="Unassembled WGS sequence"/>
</dbReference>
<sequence>MKFNTLFVAAICASSLMTSCVHDTAKENQLKYTHTSLVDGDAYAFFQVVGETALDGVKYAEYAEKSGDAKSTEIATKVKAFYTQLLPTLDSLATANQVDFPIKGIPQGHGEEEANTASVADSTAHTATVAHEAHDHFDYAHHAQHELATVKDHLTRLTHNTNAALRSFAKEQLEIVSELYVQIGGKEEAHGHH</sequence>
<accession>A0ABR7YEA2</accession>
<evidence type="ECO:0000313" key="1">
    <source>
        <dbReference type="EMBL" id="MBD1429601.1"/>
    </source>
</evidence>
<dbReference type="RefSeq" id="WP_190302073.1">
    <property type="nucleotide sequence ID" value="NZ_JACOIJ010000013.1"/>
</dbReference>
<protein>
    <recommendedName>
        <fullName evidence="3">DUF4142 domain-containing protein</fullName>
    </recommendedName>
</protein>
<organism evidence="1 2">
    <name type="scientific">Sphingobacterium litopenaei</name>
    <dbReference type="NCBI Taxonomy" id="2763500"/>
    <lineage>
        <taxon>Bacteria</taxon>
        <taxon>Pseudomonadati</taxon>
        <taxon>Bacteroidota</taxon>
        <taxon>Sphingobacteriia</taxon>
        <taxon>Sphingobacteriales</taxon>
        <taxon>Sphingobacteriaceae</taxon>
        <taxon>Sphingobacterium</taxon>
    </lineage>
</organism>
<dbReference type="PROSITE" id="PS51257">
    <property type="entry name" value="PROKAR_LIPOPROTEIN"/>
    <property type="match status" value="1"/>
</dbReference>
<proteinExistence type="predicted"/>
<gene>
    <name evidence="1" type="ORF">H8B04_08465</name>
</gene>
<reference evidence="1 2" key="1">
    <citation type="submission" date="2020-08" db="EMBL/GenBank/DDBJ databases">
        <title>Sphingobacterium sp. DN04309 isolated from aquaculture water.</title>
        <authorList>
            <person name="Zhang M."/>
        </authorList>
    </citation>
    <scope>NUCLEOTIDE SEQUENCE [LARGE SCALE GENOMIC DNA]</scope>
    <source>
        <strain evidence="1 2">DN04309</strain>
    </source>
</reference>
<name>A0ABR7YEA2_9SPHI</name>
<keyword evidence="2" id="KW-1185">Reference proteome</keyword>
<evidence type="ECO:0008006" key="3">
    <source>
        <dbReference type="Google" id="ProtNLM"/>
    </source>
</evidence>